<dbReference type="PROSITE" id="PS51892">
    <property type="entry name" value="SUBTILASE"/>
    <property type="match status" value="1"/>
</dbReference>
<comment type="similarity">
    <text evidence="1 5">Belongs to the peptidase S8 family.</text>
</comment>
<keyword evidence="2 5" id="KW-0645">Protease</keyword>
<feature type="active site" description="Charge relay system" evidence="5">
    <location>
        <position position="260"/>
    </location>
</feature>
<protein>
    <recommendedName>
        <fullName evidence="7">Peptidase S8/S53 domain-containing protein</fullName>
    </recommendedName>
</protein>
<gene>
    <name evidence="8" type="ORF">BQ4739_LOCUS3122</name>
</gene>
<evidence type="ECO:0000256" key="2">
    <source>
        <dbReference type="ARBA" id="ARBA00022670"/>
    </source>
</evidence>
<feature type="compositionally biased region" description="Low complexity" evidence="6">
    <location>
        <begin position="677"/>
        <end position="709"/>
    </location>
</feature>
<feature type="active site" description="Charge relay system" evidence="5">
    <location>
        <position position="316"/>
    </location>
</feature>
<dbReference type="Pfam" id="PF00082">
    <property type="entry name" value="Peptidase_S8"/>
    <property type="match status" value="1"/>
</dbReference>
<organism evidence="8 9">
    <name type="scientific">Tetradesmus obliquus</name>
    <name type="common">Green alga</name>
    <name type="synonym">Acutodesmus obliquus</name>
    <dbReference type="NCBI Taxonomy" id="3088"/>
    <lineage>
        <taxon>Eukaryota</taxon>
        <taxon>Viridiplantae</taxon>
        <taxon>Chlorophyta</taxon>
        <taxon>core chlorophytes</taxon>
        <taxon>Chlorophyceae</taxon>
        <taxon>CS clade</taxon>
        <taxon>Sphaeropleales</taxon>
        <taxon>Scenedesmaceae</taxon>
        <taxon>Tetradesmus</taxon>
    </lineage>
</organism>
<evidence type="ECO:0000256" key="3">
    <source>
        <dbReference type="ARBA" id="ARBA00022801"/>
    </source>
</evidence>
<sequence length="931" mass="96651">MASHHSLASSSKQQQQQHLQLRRPRRHQPLLLLALLAAAACGHLLGHASAQNQHASLIVRFKPEEELSTSSVPAAAAAAAAAAVSPAAAAEAAAAAVAARGFDADEQQRVSAMAAAAAAAAPRIAALTATLSSTAEQLGFRVLQNTPISVVFQGTVLAVEAGGDVEQLKKMLLQNPAVEKVWVSAARPLVKPVDLSKQPASTGSSGSSSSSSEASGVKPGAKAAAPTAATDGSVVTTGLSRLAKRHPGLDGTGTLICMIDTGLQYTLPAFGGCSGINAPVGSCNVVVGRDMVGSKYDGSPGSLPQEGDAPLDCYDHGTKVASVAGTANGVAPGAKLGIYRIFGCRGVATDAVIIPALDRAVKDGCHIINLSAASGSGFEERSPYADVMEAAWEKGVLAVKSAGNSGTSGVFFESDVALAVGSITVGSIGAGSIDVDDIMAISDFSSFGPHPALQLSPHICAPGSYIKAYSKSGSITSVSGTSFSCPFMAGVLALWRQGKQQEAKAAGRALRPAELSQASALRAIVSTADMVRSQTPGLVEPIARCGGGVIQADALLDNQINVDPMMIQLSSNLRRPWVTAIRLTWTGAAPLANDVTFEVKHVPAYSLDITNNWYGTDLESNSNNATAIVTALTPRVTLRAGPKPTAIVRLNFTLPAELTRRPLLYSGIIRLLPITTRSSSSSNSSSNSSGSSNMTSNSNTTSNSTGNSTDPPAPTPNPSVIFVPLVIPYQGYSQDYRQLPIMARVINSSDDANDYYDYYANQLAEHAKALCYAPRSAPSAAGNLMDYQADVPYVCDGGFAEAMAMWINVSLEVLQDSPECSLRVTLAPQTPMQWLYVDLLHARNGTKIGSLQPLDTSANGPLVSTHEVWSWCLGFNGTYTPVGGGSATLTVGFKYRIAVIAVGPSAARDAANKIPPRRERVLIRGVINVVP</sequence>
<feature type="active site" description="Charge relay system" evidence="5">
    <location>
        <position position="482"/>
    </location>
</feature>
<dbReference type="STRING" id="3088.A0A383VD23"/>
<keyword evidence="9" id="KW-1185">Reference proteome</keyword>
<dbReference type="InterPro" id="IPR050131">
    <property type="entry name" value="Peptidase_S8_subtilisin-like"/>
</dbReference>
<dbReference type="InterPro" id="IPR000209">
    <property type="entry name" value="Peptidase_S8/S53_dom"/>
</dbReference>
<accession>A0A383VD23</accession>
<evidence type="ECO:0000256" key="5">
    <source>
        <dbReference type="PROSITE-ProRule" id="PRU01240"/>
    </source>
</evidence>
<dbReference type="PROSITE" id="PS00138">
    <property type="entry name" value="SUBTILASE_SER"/>
    <property type="match status" value="1"/>
</dbReference>
<feature type="domain" description="Peptidase S8/S53" evidence="7">
    <location>
        <begin position="251"/>
        <end position="514"/>
    </location>
</feature>
<dbReference type="InterPro" id="IPR036852">
    <property type="entry name" value="Peptidase_S8/S53_dom_sf"/>
</dbReference>
<dbReference type="GO" id="GO:0005615">
    <property type="term" value="C:extracellular space"/>
    <property type="evidence" value="ECO:0007669"/>
    <property type="project" value="TreeGrafter"/>
</dbReference>
<dbReference type="Gene3D" id="3.40.50.200">
    <property type="entry name" value="Peptidase S8/S53 domain"/>
    <property type="match status" value="1"/>
</dbReference>
<feature type="region of interest" description="Disordered" evidence="6">
    <location>
        <begin position="677"/>
        <end position="716"/>
    </location>
</feature>
<dbReference type="Proteomes" id="UP000256970">
    <property type="component" value="Unassembled WGS sequence"/>
</dbReference>
<name>A0A383VD23_TETOB</name>
<dbReference type="PRINTS" id="PR00723">
    <property type="entry name" value="SUBTILISIN"/>
</dbReference>
<reference evidence="8 9" key="1">
    <citation type="submission" date="2016-10" db="EMBL/GenBank/DDBJ databases">
        <authorList>
            <person name="Cai Z."/>
        </authorList>
    </citation>
    <scope>NUCLEOTIDE SEQUENCE [LARGE SCALE GENOMIC DNA]</scope>
</reference>
<feature type="region of interest" description="Disordered" evidence="6">
    <location>
        <begin position="194"/>
        <end position="230"/>
    </location>
</feature>
<dbReference type="GO" id="GO:0004252">
    <property type="term" value="F:serine-type endopeptidase activity"/>
    <property type="evidence" value="ECO:0007669"/>
    <property type="project" value="UniProtKB-UniRule"/>
</dbReference>
<evidence type="ECO:0000313" key="8">
    <source>
        <dbReference type="EMBL" id="SZX62544.1"/>
    </source>
</evidence>
<dbReference type="PANTHER" id="PTHR43806">
    <property type="entry name" value="PEPTIDASE S8"/>
    <property type="match status" value="1"/>
</dbReference>
<keyword evidence="3 5" id="KW-0378">Hydrolase</keyword>
<keyword evidence="4 5" id="KW-0720">Serine protease</keyword>
<proteinExistence type="inferred from homology"/>
<feature type="compositionally biased region" description="Low complexity" evidence="6">
    <location>
        <begin position="201"/>
        <end position="230"/>
    </location>
</feature>
<dbReference type="PANTHER" id="PTHR43806:SF66">
    <property type="entry name" value="SERIN ENDOPEPTIDASE"/>
    <property type="match status" value="1"/>
</dbReference>
<dbReference type="GO" id="GO:0006508">
    <property type="term" value="P:proteolysis"/>
    <property type="evidence" value="ECO:0007669"/>
    <property type="project" value="UniProtKB-KW"/>
</dbReference>
<evidence type="ECO:0000259" key="7">
    <source>
        <dbReference type="Pfam" id="PF00082"/>
    </source>
</evidence>
<evidence type="ECO:0000256" key="1">
    <source>
        <dbReference type="ARBA" id="ARBA00011073"/>
    </source>
</evidence>
<evidence type="ECO:0000313" key="9">
    <source>
        <dbReference type="Proteomes" id="UP000256970"/>
    </source>
</evidence>
<evidence type="ECO:0000256" key="4">
    <source>
        <dbReference type="ARBA" id="ARBA00022825"/>
    </source>
</evidence>
<feature type="compositionally biased region" description="Low complexity" evidence="6">
    <location>
        <begin position="1"/>
        <end position="19"/>
    </location>
</feature>
<dbReference type="InterPro" id="IPR015500">
    <property type="entry name" value="Peptidase_S8_subtilisin-rel"/>
</dbReference>
<dbReference type="AlphaFoldDB" id="A0A383VD23"/>
<dbReference type="InterPro" id="IPR023828">
    <property type="entry name" value="Peptidase_S8_Ser-AS"/>
</dbReference>
<evidence type="ECO:0000256" key="6">
    <source>
        <dbReference type="SAM" id="MobiDB-lite"/>
    </source>
</evidence>
<feature type="region of interest" description="Disordered" evidence="6">
    <location>
        <begin position="1"/>
        <end position="22"/>
    </location>
</feature>
<dbReference type="EMBL" id="FNXT01000239">
    <property type="protein sequence ID" value="SZX62544.1"/>
    <property type="molecule type" value="Genomic_DNA"/>
</dbReference>
<dbReference type="SUPFAM" id="SSF52743">
    <property type="entry name" value="Subtilisin-like"/>
    <property type="match status" value="1"/>
</dbReference>